<dbReference type="InterPro" id="IPR036259">
    <property type="entry name" value="MFS_trans_sf"/>
</dbReference>
<feature type="transmembrane region" description="Helical" evidence="9">
    <location>
        <begin position="173"/>
        <end position="197"/>
    </location>
</feature>
<feature type="transmembrane region" description="Helical" evidence="9">
    <location>
        <begin position="281"/>
        <end position="304"/>
    </location>
</feature>
<comment type="subcellular location">
    <subcellularLocation>
        <location evidence="1">Membrane</location>
        <topology evidence="1">Multi-pass membrane protein</topology>
    </subcellularLocation>
</comment>
<evidence type="ECO:0000256" key="6">
    <source>
        <dbReference type="ARBA" id="ARBA00022989"/>
    </source>
</evidence>
<keyword evidence="4" id="KW-0762">Sugar transport</keyword>
<sequence length="471" mass="49190">MAPLVVRVACVSAIMAAVAAAIAADLLLALPGRSRRYKLARLRNWCATGAVYVLFYQARYAPAVVNTETTRDLLGVSPSGYGSILIAGFWAYAFATAVNGHTVDFLGGRVGLLVGCAGCAASSLLCGVILSLAAPPLGLFGVVHMCNMAFNSLAALSVLRINVNWYNERERGVFSGIFGVCISIGYFVALTAGSWFYTALPATYVFFMPACLLITLGVPLCCLVIRDTPGDRSHGEEIEMPVTPEPSSPPRAAERKGTPSWGASSYLQNAVKVLSLKPVQATMLGLVGLGWGREGFVSWFGAYLEATAGIMPGDETSTVTTTAMSLCAILGSLAGGFVSDRCCHSKRGPVVLVYCAGQLACLFLMWVTCGHAYASALACALIAVFLFGALSLLMAAASSDNVEPALAGMASGLLNAGQYMGSGAGAMYAGVMIDAFGWRALSWCCALGPMLTAAGMLWLMRVRRSASTCAA</sequence>
<protein>
    <recommendedName>
        <fullName evidence="12">Major facilitator superfamily (MFS) profile domain-containing protein</fullName>
    </recommendedName>
</protein>
<feature type="transmembrane region" description="Helical" evidence="9">
    <location>
        <begin position="316"/>
        <end position="338"/>
    </location>
</feature>
<evidence type="ECO:0000256" key="9">
    <source>
        <dbReference type="SAM" id="Phobius"/>
    </source>
</evidence>
<evidence type="ECO:0000256" key="2">
    <source>
        <dbReference type="ARBA" id="ARBA00009598"/>
    </source>
</evidence>
<dbReference type="Gene3D" id="1.20.1250.20">
    <property type="entry name" value="MFS general substrate transporter like domains"/>
    <property type="match status" value="2"/>
</dbReference>
<evidence type="ECO:0000313" key="11">
    <source>
        <dbReference type="Proteomes" id="UP001515480"/>
    </source>
</evidence>
<feature type="transmembrane region" description="Helical" evidence="9">
    <location>
        <begin position="440"/>
        <end position="459"/>
    </location>
</feature>
<evidence type="ECO:0000256" key="8">
    <source>
        <dbReference type="SAM" id="MobiDB-lite"/>
    </source>
</evidence>
<gene>
    <name evidence="10" type="ORF">AB1Y20_000404</name>
</gene>
<feature type="transmembrane region" description="Helical" evidence="9">
    <location>
        <begin position="42"/>
        <end position="60"/>
    </location>
</feature>
<comment type="caution">
    <text evidence="10">The sequence shown here is derived from an EMBL/GenBank/DDBJ whole genome shotgun (WGS) entry which is preliminary data.</text>
</comment>
<keyword evidence="3" id="KW-0813">Transport</keyword>
<dbReference type="PANTHER" id="PTHR43184:SF12">
    <property type="entry name" value="SUGAR PHOSPHATE EXCHANGER 3"/>
    <property type="match status" value="1"/>
</dbReference>
<name>A0AB34K8F8_PRYPA</name>
<feature type="transmembrane region" description="Helical" evidence="9">
    <location>
        <begin position="139"/>
        <end position="161"/>
    </location>
</feature>
<proteinExistence type="inferred from homology"/>
<dbReference type="InterPro" id="IPR011701">
    <property type="entry name" value="MFS"/>
</dbReference>
<organism evidence="10 11">
    <name type="scientific">Prymnesium parvum</name>
    <name type="common">Toxic golden alga</name>
    <dbReference type="NCBI Taxonomy" id="97485"/>
    <lineage>
        <taxon>Eukaryota</taxon>
        <taxon>Haptista</taxon>
        <taxon>Haptophyta</taxon>
        <taxon>Prymnesiophyceae</taxon>
        <taxon>Prymnesiales</taxon>
        <taxon>Prymnesiaceae</taxon>
        <taxon>Prymnesium</taxon>
    </lineage>
</organism>
<evidence type="ECO:0008006" key="12">
    <source>
        <dbReference type="Google" id="ProtNLM"/>
    </source>
</evidence>
<feature type="transmembrane region" description="Helical" evidence="9">
    <location>
        <begin position="80"/>
        <end position="98"/>
    </location>
</feature>
<dbReference type="GO" id="GO:0005789">
    <property type="term" value="C:endoplasmic reticulum membrane"/>
    <property type="evidence" value="ECO:0007669"/>
    <property type="project" value="TreeGrafter"/>
</dbReference>
<dbReference type="GO" id="GO:0022857">
    <property type="term" value="F:transmembrane transporter activity"/>
    <property type="evidence" value="ECO:0007669"/>
    <property type="project" value="InterPro"/>
</dbReference>
<dbReference type="SUPFAM" id="SSF103473">
    <property type="entry name" value="MFS general substrate transporter"/>
    <property type="match status" value="1"/>
</dbReference>
<dbReference type="InterPro" id="IPR000849">
    <property type="entry name" value="Sugar_P_transporter"/>
</dbReference>
<keyword evidence="7 9" id="KW-0472">Membrane</keyword>
<evidence type="ECO:0000313" key="10">
    <source>
        <dbReference type="EMBL" id="KAL1529457.1"/>
    </source>
</evidence>
<evidence type="ECO:0000256" key="7">
    <source>
        <dbReference type="ARBA" id="ARBA00023136"/>
    </source>
</evidence>
<keyword evidence="6 9" id="KW-1133">Transmembrane helix</keyword>
<feature type="transmembrane region" description="Helical" evidence="9">
    <location>
        <begin position="405"/>
        <end position="428"/>
    </location>
</feature>
<accession>A0AB34K8F8</accession>
<evidence type="ECO:0000256" key="3">
    <source>
        <dbReference type="ARBA" id="ARBA00022448"/>
    </source>
</evidence>
<feature type="region of interest" description="Disordered" evidence="8">
    <location>
        <begin position="232"/>
        <end position="259"/>
    </location>
</feature>
<dbReference type="Proteomes" id="UP001515480">
    <property type="component" value="Unassembled WGS sequence"/>
</dbReference>
<reference evidence="10 11" key="1">
    <citation type="journal article" date="2024" name="Science">
        <title>Giant polyketide synthase enzymes in the biosynthesis of giant marine polyether toxins.</title>
        <authorList>
            <person name="Fallon T.R."/>
            <person name="Shende V.V."/>
            <person name="Wierzbicki I.H."/>
            <person name="Pendleton A.L."/>
            <person name="Watervoot N.F."/>
            <person name="Auber R.P."/>
            <person name="Gonzalez D.J."/>
            <person name="Wisecaver J.H."/>
            <person name="Moore B.S."/>
        </authorList>
    </citation>
    <scope>NUCLEOTIDE SEQUENCE [LARGE SCALE GENOMIC DNA]</scope>
    <source>
        <strain evidence="10 11">12B1</strain>
    </source>
</reference>
<comment type="similarity">
    <text evidence="2">Belongs to the major facilitator superfamily. Organophosphate:Pi antiporter (OPA) (TC 2.A.1.4) family.</text>
</comment>
<evidence type="ECO:0000256" key="4">
    <source>
        <dbReference type="ARBA" id="ARBA00022597"/>
    </source>
</evidence>
<dbReference type="Pfam" id="PF07690">
    <property type="entry name" value="MFS_1"/>
    <property type="match status" value="1"/>
</dbReference>
<keyword evidence="11" id="KW-1185">Reference proteome</keyword>
<keyword evidence="5 9" id="KW-0812">Transmembrane</keyword>
<dbReference type="PIRSF" id="PIRSF002808">
    <property type="entry name" value="Hexose_phosphate_transp"/>
    <property type="match status" value="1"/>
</dbReference>
<dbReference type="EMBL" id="JBGBPQ010000001">
    <property type="protein sequence ID" value="KAL1529457.1"/>
    <property type="molecule type" value="Genomic_DNA"/>
</dbReference>
<feature type="transmembrane region" description="Helical" evidence="9">
    <location>
        <begin position="373"/>
        <end position="393"/>
    </location>
</feature>
<dbReference type="PANTHER" id="PTHR43184">
    <property type="entry name" value="MAJOR FACILITATOR SUPERFAMILY TRANSPORTER 16, ISOFORM B"/>
    <property type="match status" value="1"/>
</dbReference>
<evidence type="ECO:0000256" key="1">
    <source>
        <dbReference type="ARBA" id="ARBA00004141"/>
    </source>
</evidence>
<feature type="transmembrane region" description="Helical" evidence="9">
    <location>
        <begin position="110"/>
        <end position="133"/>
    </location>
</feature>
<feature type="transmembrane region" description="Helical" evidence="9">
    <location>
        <begin position="203"/>
        <end position="225"/>
    </location>
</feature>
<feature type="transmembrane region" description="Helical" evidence="9">
    <location>
        <begin position="6"/>
        <end position="30"/>
    </location>
</feature>
<feature type="transmembrane region" description="Helical" evidence="9">
    <location>
        <begin position="350"/>
        <end position="367"/>
    </location>
</feature>
<dbReference type="AlphaFoldDB" id="A0AB34K8F8"/>
<evidence type="ECO:0000256" key="5">
    <source>
        <dbReference type="ARBA" id="ARBA00022692"/>
    </source>
</evidence>